<comment type="catalytic activity">
    <reaction evidence="9">
        <text>N-terminal S-1,2-diacyl-sn-glyceryl-L-cysteinyl-[lipoprotein] + a glycerophospholipid = N-acyl-S-1,2-diacyl-sn-glyceryl-L-cysteinyl-[lipoprotein] + a 2-acyl-sn-glycero-3-phospholipid + H(+)</text>
        <dbReference type="Rhea" id="RHEA:48228"/>
        <dbReference type="Rhea" id="RHEA-COMP:14681"/>
        <dbReference type="Rhea" id="RHEA-COMP:14684"/>
        <dbReference type="ChEBI" id="CHEBI:15378"/>
        <dbReference type="ChEBI" id="CHEBI:136912"/>
        <dbReference type="ChEBI" id="CHEBI:140656"/>
        <dbReference type="ChEBI" id="CHEBI:140657"/>
        <dbReference type="ChEBI" id="CHEBI:140660"/>
        <dbReference type="EC" id="2.3.1.269"/>
    </reaction>
</comment>
<evidence type="ECO:0000256" key="6">
    <source>
        <dbReference type="ARBA" id="ARBA00022989"/>
    </source>
</evidence>
<keyword evidence="11" id="KW-0449">Lipoprotein</keyword>
<dbReference type="InterPro" id="IPR036526">
    <property type="entry name" value="C-N_Hydrolase_sf"/>
</dbReference>
<feature type="transmembrane region" description="Helical" evidence="9">
    <location>
        <begin position="76"/>
        <end position="98"/>
    </location>
</feature>
<dbReference type="PANTHER" id="PTHR38686">
    <property type="entry name" value="APOLIPOPROTEIN N-ACYLTRANSFERASE"/>
    <property type="match status" value="1"/>
</dbReference>
<dbReference type="RefSeq" id="WP_085125802.1">
    <property type="nucleotide sequence ID" value="NZ_FWZX01000033.1"/>
</dbReference>
<evidence type="ECO:0000313" key="11">
    <source>
        <dbReference type="EMBL" id="SMF74476.1"/>
    </source>
</evidence>
<keyword evidence="7 9" id="KW-0472">Membrane</keyword>
<keyword evidence="4 9" id="KW-0808">Transferase</keyword>
<feature type="transmembrane region" description="Helical" evidence="9">
    <location>
        <begin position="510"/>
        <end position="529"/>
    </location>
</feature>
<accession>A0A1Y6CL17</accession>
<keyword evidence="8 9" id="KW-0012">Acyltransferase</keyword>
<dbReference type="Proteomes" id="UP000192917">
    <property type="component" value="Unassembled WGS sequence"/>
</dbReference>
<keyword evidence="3 9" id="KW-1003">Cell membrane</keyword>
<evidence type="ECO:0000256" key="1">
    <source>
        <dbReference type="ARBA" id="ARBA00004651"/>
    </source>
</evidence>
<keyword evidence="6 9" id="KW-1133">Transmembrane helix</keyword>
<dbReference type="CDD" id="cd07571">
    <property type="entry name" value="ALP_N-acyl_transferase"/>
    <property type="match status" value="1"/>
</dbReference>
<protein>
    <recommendedName>
        <fullName evidence="9">Apolipoprotein N-acyltransferase</fullName>
        <shortName evidence="9">ALP N-acyltransferase</shortName>
        <ecNumber evidence="9">2.3.1.269</ecNumber>
    </recommendedName>
</protein>
<dbReference type="STRING" id="560819.SAMN05428998_13325"/>
<feature type="transmembrane region" description="Helical" evidence="9">
    <location>
        <begin position="213"/>
        <end position="234"/>
    </location>
</feature>
<dbReference type="Pfam" id="PF20154">
    <property type="entry name" value="LNT_N"/>
    <property type="match status" value="1"/>
</dbReference>
<evidence type="ECO:0000259" key="10">
    <source>
        <dbReference type="PROSITE" id="PS50263"/>
    </source>
</evidence>
<comment type="subcellular location">
    <subcellularLocation>
        <location evidence="1 9">Cell membrane</location>
        <topology evidence="1 9">Multi-pass membrane protein</topology>
    </subcellularLocation>
</comment>
<evidence type="ECO:0000313" key="12">
    <source>
        <dbReference type="Proteomes" id="UP000192917"/>
    </source>
</evidence>
<dbReference type="PANTHER" id="PTHR38686:SF1">
    <property type="entry name" value="APOLIPOPROTEIN N-ACYLTRANSFERASE"/>
    <property type="match status" value="1"/>
</dbReference>
<dbReference type="InterPro" id="IPR004563">
    <property type="entry name" value="Apolipo_AcylTrfase"/>
</dbReference>
<keyword evidence="5 9" id="KW-0812">Transmembrane</keyword>
<dbReference type="PROSITE" id="PS50263">
    <property type="entry name" value="CN_HYDROLASE"/>
    <property type="match status" value="1"/>
</dbReference>
<dbReference type="EMBL" id="FWZX01000033">
    <property type="protein sequence ID" value="SMF74476.1"/>
    <property type="molecule type" value="Genomic_DNA"/>
</dbReference>
<feature type="transmembrane region" description="Helical" evidence="9">
    <location>
        <begin position="178"/>
        <end position="201"/>
    </location>
</feature>
<evidence type="ECO:0000256" key="4">
    <source>
        <dbReference type="ARBA" id="ARBA00022679"/>
    </source>
</evidence>
<dbReference type="InterPro" id="IPR045378">
    <property type="entry name" value="LNT_N"/>
</dbReference>
<proteinExistence type="inferred from homology"/>
<dbReference type="AlphaFoldDB" id="A0A1Y6CL17"/>
<evidence type="ECO:0000256" key="3">
    <source>
        <dbReference type="ARBA" id="ARBA00022475"/>
    </source>
</evidence>
<feature type="transmembrane region" description="Helical" evidence="9">
    <location>
        <begin position="31"/>
        <end position="64"/>
    </location>
</feature>
<dbReference type="SUPFAM" id="SSF56317">
    <property type="entry name" value="Carbon-nitrogen hydrolase"/>
    <property type="match status" value="1"/>
</dbReference>
<evidence type="ECO:0000256" key="7">
    <source>
        <dbReference type="ARBA" id="ARBA00023136"/>
    </source>
</evidence>
<feature type="transmembrane region" description="Helical" evidence="9">
    <location>
        <begin position="137"/>
        <end position="158"/>
    </location>
</feature>
<evidence type="ECO:0000256" key="5">
    <source>
        <dbReference type="ARBA" id="ARBA00022692"/>
    </source>
</evidence>
<name>A0A1Y6CL17_9PROT</name>
<dbReference type="Gene3D" id="3.60.110.10">
    <property type="entry name" value="Carbon-nitrogen hydrolase"/>
    <property type="match status" value="1"/>
</dbReference>
<dbReference type="Pfam" id="PF00795">
    <property type="entry name" value="CN_hydrolase"/>
    <property type="match status" value="1"/>
</dbReference>
<comment type="pathway">
    <text evidence="9">Protein modification; lipoprotein biosynthesis (N-acyl transfer).</text>
</comment>
<keyword evidence="12" id="KW-1185">Reference proteome</keyword>
<reference evidence="11 12" key="1">
    <citation type="submission" date="2017-04" db="EMBL/GenBank/DDBJ databases">
        <authorList>
            <person name="Afonso C.L."/>
            <person name="Miller P.J."/>
            <person name="Scott M.A."/>
            <person name="Spackman E."/>
            <person name="Goraichik I."/>
            <person name="Dimitrov K.M."/>
            <person name="Suarez D.L."/>
            <person name="Swayne D.E."/>
        </authorList>
    </citation>
    <scope>NUCLEOTIDE SEQUENCE [LARGE SCALE GENOMIC DNA]</scope>
    <source>
        <strain evidence="11 12">USBA 355</strain>
    </source>
</reference>
<dbReference type="NCBIfam" id="TIGR00546">
    <property type="entry name" value="lnt"/>
    <property type="match status" value="1"/>
</dbReference>
<dbReference type="UniPathway" id="UPA00666"/>
<dbReference type="InterPro" id="IPR003010">
    <property type="entry name" value="C-N_Hydrolase"/>
</dbReference>
<evidence type="ECO:0000256" key="2">
    <source>
        <dbReference type="ARBA" id="ARBA00010065"/>
    </source>
</evidence>
<comment type="function">
    <text evidence="9">Catalyzes the phospholipid dependent N-acylation of the N-terminal cysteine of apolipoprotein, the last step in lipoprotein maturation.</text>
</comment>
<feature type="domain" description="CN hydrolase" evidence="10">
    <location>
        <begin position="251"/>
        <end position="504"/>
    </location>
</feature>
<dbReference type="GO" id="GO:0016410">
    <property type="term" value="F:N-acyltransferase activity"/>
    <property type="evidence" value="ECO:0007669"/>
    <property type="project" value="UniProtKB-UniRule"/>
</dbReference>
<feature type="transmembrane region" description="Helical" evidence="9">
    <location>
        <begin position="104"/>
        <end position="130"/>
    </location>
</feature>
<gene>
    <name evidence="9" type="primary">lnt</name>
    <name evidence="11" type="ORF">SAMN05428998_13325</name>
</gene>
<dbReference type="EC" id="2.3.1.269" evidence="9"/>
<sequence length="545" mass="58292">MTAVLAGQRAAGDRLARWADRLRSLGGWRQLGLALLLGALAATALPPLYLVPLLVPAFTGLVWLLEGCRGWKRAFLVGWAFAVGHHLVGLYWVGIAMTVDLARFWWFLPISVLGLAFGLGLFVALGTALLRGLGLRGPALVLGLAAAWLAGEFARGHVLTGFPWNLIGTVWTFDAVPMQAASLFGVWGLSAVTLLAALAPAVLAGPWRRRRRFVALSALPLAACLLFGVVRVGLAPPPGAAVNPDVRLRLVQPSISQQEKWQPTRRSQNVADQMLQSLRPGFEQKTLVIWSETAIPFLLNRDPDLQKVVSRVAPPGGYLLAGAPTLEPAPAGAPAGAAGTLYNSLYAIAPDGRVEARFDKVHLVPFGEYIPLRGLLKALGFGSLTGGNFSSGPGPRVLHLPGIPPFSPLICYEVIFPSRVYPPRGPRPDWLLNITNDAWFGDSSGPHQHFASAKLRTVEEGLPLVRDANNGISAVVDPYGRVLAELPLDAVGNLDSVLPRPLPPTLYARIGRWVMLPLLLLLLLPAVLLRGVPAAAPVSPTNENV</sequence>
<dbReference type="GO" id="GO:0005886">
    <property type="term" value="C:plasma membrane"/>
    <property type="evidence" value="ECO:0007669"/>
    <property type="project" value="UniProtKB-SubCell"/>
</dbReference>
<comment type="similarity">
    <text evidence="2 9">Belongs to the CN hydrolase family. Apolipoprotein N-acyltransferase subfamily.</text>
</comment>
<organism evidence="11 12">
    <name type="scientific">Tistlia consotensis USBA 355</name>
    <dbReference type="NCBI Taxonomy" id="560819"/>
    <lineage>
        <taxon>Bacteria</taxon>
        <taxon>Pseudomonadati</taxon>
        <taxon>Pseudomonadota</taxon>
        <taxon>Alphaproteobacteria</taxon>
        <taxon>Rhodospirillales</taxon>
        <taxon>Rhodovibrionaceae</taxon>
        <taxon>Tistlia</taxon>
    </lineage>
</organism>
<evidence type="ECO:0000256" key="9">
    <source>
        <dbReference type="HAMAP-Rule" id="MF_01148"/>
    </source>
</evidence>
<evidence type="ECO:0000256" key="8">
    <source>
        <dbReference type="ARBA" id="ARBA00023315"/>
    </source>
</evidence>
<dbReference type="GO" id="GO:0042158">
    <property type="term" value="P:lipoprotein biosynthetic process"/>
    <property type="evidence" value="ECO:0007669"/>
    <property type="project" value="UniProtKB-UniRule"/>
</dbReference>
<dbReference type="HAMAP" id="MF_01148">
    <property type="entry name" value="Lnt"/>
    <property type="match status" value="1"/>
</dbReference>